<keyword evidence="2" id="KW-0732">Signal</keyword>
<sequence>MKHLSAVAAAFSVIFVSGIATTAHAQSSAATTGCQSSTSGMSALGRIANRENCLNEQAQKYRSGTAAEREAQEKKLASLKEKYTNASASDKARLQRKIDKAQGRLTNLEQTPSNTVSKFRDSATGQRDQMNGIVNKSRSDLGNFLKGG</sequence>
<feature type="signal peptide" evidence="2">
    <location>
        <begin position="1"/>
        <end position="25"/>
    </location>
</feature>
<name>A0AA35XXH2_9PROT</name>
<dbReference type="Proteomes" id="UP001176960">
    <property type="component" value="Unassembled WGS sequence"/>
</dbReference>
<keyword evidence="4" id="KW-1185">Reference proteome</keyword>
<dbReference type="AlphaFoldDB" id="A0AA35XXH2"/>
<feature type="compositionally biased region" description="Polar residues" evidence="1">
    <location>
        <begin position="104"/>
        <end position="132"/>
    </location>
</feature>
<feature type="region of interest" description="Disordered" evidence="1">
    <location>
        <begin position="82"/>
        <end position="132"/>
    </location>
</feature>
<dbReference type="RefSeq" id="WP_289843504.1">
    <property type="nucleotide sequence ID" value="NZ_CATKSH010000005.1"/>
</dbReference>
<feature type="compositionally biased region" description="Basic and acidic residues" evidence="1">
    <location>
        <begin position="90"/>
        <end position="102"/>
    </location>
</feature>
<evidence type="ECO:0000256" key="1">
    <source>
        <dbReference type="SAM" id="MobiDB-lite"/>
    </source>
</evidence>
<protein>
    <submittedName>
        <fullName evidence="3">Uncharacterized protein</fullName>
    </submittedName>
</protein>
<proteinExistence type="predicted"/>
<evidence type="ECO:0000313" key="3">
    <source>
        <dbReference type="EMBL" id="CAI9120292.1"/>
    </source>
</evidence>
<dbReference type="EMBL" id="CATKSH010000005">
    <property type="protein sequence ID" value="CAI9120292.1"/>
    <property type="molecule type" value="Genomic_DNA"/>
</dbReference>
<dbReference type="PROSITE" id="PS51257">
    <property type="entry name" value="PROKAR_LIPOPROTEIN"/>
    <property type="match status" value="1"/>
</dbReference>
<evidence type="ECO:0000313" key="4">
    <source>
        <dbReference type="Proteomes" id="UP001176960"/>
    </source>
</evidence>
<reference evidence="3" key="1">
    <citation type="submission" date="2023-03" db="EMBL/GenBank/DDBJ databases">
        <authorList>
            <person name="Cleenwerck I."/>
        </authorList>
    </citation>
    <scope>NUCLEOTIDE SEQUENCE</scope>
    <source>
        <strain evidence="3">LMG 32879</strain>
    </source>
</reference>
<organism evidence="3 4">
    <name type="scientific">Brytella acorum</name>
    <dbReference type="NCBI Taxonomy" id="2959299"/>
    <lineage>
        <taxon>Bacteria</taxon>
        <taxon>Pseudomonadati</taxon>
        <taxon>Pseudomonadota</taxon>
        <taxon>Alphaproteobacteria</taxon>
        <taxon>Acetobacterales</taxon>
        <taxon>Acetobacteraceae</taxon>
        <taxon>Brytella</taxon>
    </lineage>
</organism>
<accession>A0AA35XXH2</accession>
<evidence type="ECO:0000256" key="2">
    <source>
        <dbReference type="SAM" id="SignalP"/>
    </source>
</evidence>
<comment type="caution">
    <text evidence="3">The sequence shown here is derived from an EMBL/GenBank/DDBJ whole genome shotgun (WGS) entry which is preliminary data.</text>
</comment>
<gene>
    <name evidence="3" type="ORF">LMG32879_001124</name>
</gene>
<feature type="chain" id="PRO_5041470733" evidence="2">
    <location>
        <begin position="26"/>
        <end position="148"/>
    </location>
</feature>